<dbReference type="SUPFAM" id="SSF51126">
    <property type="entry name" value="Pectin lyase-like"/>
    <property type="match status" value="1"/>
</dbReference>
<accession>A0A951PE55</accession>
<dbReference type="InterPro" id="IPR018511">
    <property type="entry name" value="Hemolysin-typ_Ca-bd_CS"/>
</dbReference>
<protein>
    <submittedName>
        <fullName evidence="1">Uncharacterized protein</fullName>
    </submittedName>
</protein>
<reference evidence="1" key="1">
    <citation type="submission" date="2021-05" db="EMBL/GenBank/DDBJ databases">
        <authorList>
            <person name="Pietrasiak N."/>
            <person name="Ward R."/>
            <person name="Stajich J.E."/>
            <person name="Kurbessoian T."/>
        </authorList>
    </citation>
    <scope>NUCLEOTIDE SEQUENCE</scope>
    <source>
        <strain evidence="1">GSE-TBD4-15B</strain>
    </source>
</reference>
<dbReference type="GO" id="GO:0005509">
    <property type="term" value="F:calcium ion binding"/>
    <property type="evidence" value="ECO:0007669"/>
    <property type="project" value="InterPro"/>
</dbReference>
<dbReference type="InterPro" id="IPR048165">
    <property type="entry name" value="Bluetail_dom"/>
</dbReference>
<organism evidence="1 2">
    <name type="scientific">Pegethrix bostrychoides GSE-TBD4-15B</name>
    <dbReference type="NCBI Taxonomy" id="2839662"/>
    <lineage>
        <taxon>Bacteria</taxon>
        <taxon>Bacillati</taxon>
        <taxon>Cyanobacteriota</taxon>
        <taxon>Cyanophyceae</taxon>
        <taxon>Oculatellales</taxon>
        <taxon>Oculatellaceae</taxon>
        <taxon>Pegethrix</taxon>
    </lineage>
</organism>
<dbReference type="Pfam" id="PF00353">
    <property type="entry name" value="HemolysinCabind"/>
    <property type="match status" value="1"/>
</dbReference>
<evidence type="ECO:0000313" key="1">
    <source>
        <dbReference type="EMBL" id="MBW4466749.1"/>
    </source>
</evidence>
<dbReference type="InterPro" id="IPR001343">
    <property type="entry name" value="Hemolysn_Ca-bd"/>
</dbReference>
<dbReference type="EMBL" id="JAHHHV010000070">
    <property type="protein sequence ID" value="MBW4466749.1"/>
    <property type="molecule type" value="Genomic_DNA"/>
</dbReference>
<dbReference type="AlphaFoldDB" id="A0A951PE55"/>
<dbReference type="Gene3D" id="2.150.10.10">
    <property type="entry name" value="Serralysin-like metalloprotease, C-terminal"/>
    <property type="match status" value="1"/>
</dbReference>
<proteinExistence type="predicted"/>
<sequence length="1124" mass="114937">MATFTATSEQQLRDFLLTAAAGDTIIINNTNGISIGSELPEINKNLTIRSSGNTVLRGSGASRIFRVTGGNVVFENLTIQGGVAQGATNTGAPGLGGGMLITGSAAVTIINVNFIDNQAIGGSGANGGGSAGGTGGDGLGGAVYVDGGASLRISNSAFRNNSTRSGAGGGGLPVGAGGKADGGAIYLNQGSIITEGAPAYEGNKAGGSPSTTGGQVASIQNTPPPATTLIKRVDGTPTANDSVAYSVIFSEAVTGVDASDFVIVPISGTIGATIDPTRFSGSGTTYTVVVNTGNSDGTFQIELNDDDTIRNAAGVPLGGTGLDNGDFTGERYTVDKRPPTATITRQNNAAQTTAADSVVFTVQFSDPIRGIDTEASGGFSDFVVVAAGGVSGAQVTAVTPINPGDNNTAYNVTVASGSGNGTLALQLIDRDTILKRSTGVPLGGVGVGNGNVTSPIYTLNKTPPSVAAITLLDNSPTGDPTVRFRLTFDQDVRGVTPDDFVVAGSGITGASVVSITPIDTNSGGSARTFELVINTGSGDGSLGLNVVDNDSIRNDLNVPLGGTGAGNGNVTGPIYTVIKSAPLVASITPSGLNPTAAGTVEFTVVFNQDVTGVDRSDFRMFGSGIVNFGIASEVTGSGNTYKVVGNTGTGNGQLGLNLLDNDSIKNNVGAPLGGAGVGNGNFTGQTYTVNKTPPRVVDILRLAASPTNAATVNYRVTFSEGVTNVDPSDFTLVTQGITGAGITAVTRDNNDFYTVTVSTGSGDGTIELDLIDNDSIVNSRGLPLQGAGVNNGNFRGEVYNIDRTAPVANLLDVNPDPRRSQVDAITIQFSEAVQGFDLADLQLTRKGEAISLSTATLSTADNITWTLGNLRKLTNREGGYSLLLPASGSGIVDVAGNPLSLNASEQWTNQVNVEVSSPGITLQGTKGNNTLRGTSDSDTLTGLAGNDRLIGFEDRDRLKGNQGNDRLDGGLDRDTLIGGSGADRFIYSGGSQAAALENSLAYAPDRIRDFKVLEGDRIQLDFDNNLSSKNRPKALFNAKSVKGSSLERATANAFKDRDADRRGNQRLKAREAVFFDWRGGSYLAVNNGSKGYSANQDLVVNVSGIQFGSGDQDRSSLTVSQYFI</sequence>
<evidence type="ECO:0000313" key="2">
    <source>
        <dbReference type="Proteomes" id="UP000707356"/>
    </source>
</evidence>
<reference evidence="1" key="2">
    <citation type="journal article" date="2022" name="Microbiol. Resour. Announc.">
        <title>Metagenome Sequencing to Explore Phylogenomics of Terrestrial Cyanobacteria.</title>
        <authorList>
            <person name="Ward R.D."/>
            <person name="Stajich J.E."/>
            <person name="Johansen J.R."/>
            <person name="Huntemann M."/>
            <person name="Clum A."/>
            <person name="Foster B."/>
            <person name="Foster B."/>
            <person name="Roux S."/>
            <person name="Palaniappan K."/>
            <person name="Varghese N."/>
            <person name="Mukherjee S."/>
            <person name="Reddy T.B.K."/>
            <person name="Daum C."/>
            <person name="Copeland A."/>
            <person name="Chen I.A."/>
            <person name="Ivanova N.N."/>
            <person name="Kyrpides N.C."/>
            <person name="Shapiro N."/>
            <person name="Eloe-Fadrosh E.A."/>
            <person name="Pietrasiak N."/>
        </authorList>
    </citation>
    <scope>NUCLEOTIDE SEQUENCE</scope>
    <source>
        <strain evidence="1">GSE-TBD4-15B</strain>
    </source>
</reference>
<dbReference type="NCBIfam" id="NF041519">
    <property type="entry name" value="bluetail"/>
    <property type="match status" value="1"/>
</dbReference>
<dbReference type="SUPFAM" id="SSF51120">
    <property type="entry name" value="beta-Roll"/>
    <property type="match status" value="1"/>
</dbReference>
<dbReference type="InterPro" id="IPR011049">
    <property type="entry name" value="Serralysin-like_metalloprot_C"/>
</dbReference>
<comment type="caution">
    <text evidence="1">The sequence shown here is derived from an EMBL/GenBank/DDBJ whole genome shotgun (WGS) entry which is preliminary data.</text>
</comment>
<gene>
    <name evidence="1" type="ORF">KME07_15095</name>
</gene>
<dbReference type="Proteomes" id="UP000707356">
    <property type="component" value="Unassembled WGS sequence"/>
</dbReference>
<dbReference type="PRINTS" id="PR00313">
    <property type="entry name" value="CABNDNGRPT"/>
</dbReference>
<name>A0A951PE55_9CYAN</name>
<dbReference type="InterPro" id="IPR011050">
    <property type="entry name" value="Pectin_lyase_fold/virulence"/>
</dbReference>
<dbReference type="PROSITE" id="PS00330">
    <property type="entry name" value="HEMOLYSIN_CALCIUM"/>
    <property type="match status" value="1"/>
</dbReference>